<evidence type="ECO:0000313" key="3">
    <source>
        <dbReference type="Proteomes" id="UP000319449"/>
    </source>
</evidence>
<evidence type="ECO:0000256" key="1">
    <source>
        <dbReference type="SAM" id="SignalP"/>
    </source>
</evidence>
<accession>A0A562WT91</accession>
<feature type="signal peptide" evidence="1">
    <location>
        <begin position="1"/>
        <end position="21"/>
    </location>
</feature>
<dbReference type="InterPro" id="IPR036909">
    <property type="entry name" value="Cyt_c-like_dom_sf"/>
</dbReference>
<keyword evidence="3" id="KW-1185">Reference proteome</keyword>
<dbReference type="OrthoDB" id="5397681at2"/>
<sequence>MKAPAQTVALAFLLCGAAAFGATREEVQGIAYHEQGLKVVEEKCLFCHNRHRIDAAIKSRQNMEKVLKKMEGKGVILTDKDRQVMGHFWEKSPFREPRK</sequence>
<evidence type="ECO:0000313" key="2">
    <source>
        <dbReference type="EMBL" id="TWJ33521.1"/>
    </source>
</evidence>
<proteinExistence type="predicted"/>
<reference evidence="2 3" key="1">
    <citation type="submission" date="2019-07" db="EMBL/GenBank/DDBJ databases">
        <title>Genomic Encyclopedia of Archaeal and Bacterial Type Strains, Phase II (KMG-II): from individual species to whole genera.</title>
        <authorList>
            <person name="Goeker M."/>
        </authorList>
    </citation>
    <scope>NUCLEOTIDE SEQUENCE [LARGE SCALE GENOMIC DNA]</scope>
    <source>
        <strain evidence="2 3">ATCC BAA-1139</strain>
    </source>
</reference>
<comment type="caution">
    <text evidence="2">The sequence shown here is derived from an EMBL/GenBank/DDBJ whole genome shotgun (WGS) entry which is preliminary data.</text>
</comment>
<name>A0A562WT91_9BACT</name>
<dbReference type="Proteomes" id="UP000319449">
    <property type="component" value="Unassembled WGS sequence"/>
</dbReference>
<organism evidence="2 3">
    <name type="scientific">Geobacter argillaceus</name>
    <dbReference type="NCBI Taxonomy" id="345631"/>
    <lineage>
        <taxon>Bacteria</taxon>
        <taxon>Pseudomonadati</taxon>
        <taxon>Thermodesulfobacteriota</taxon>
        <taxon>Desulfuromonadia</taxon>
        <taxon>Geobacterales</taxon>
        <taxon>Geobacteraceae</taxon>
        <taxon>Geobacter</taxon>
    </lineage>
</organism>
<dbReference type="RefSeq" id="WP_145017161.1">
    <property type="nucleotide sequence ID" value="NZ_VLLN01000001.1"/>
</dbReference>
<dbReference type="EMBL" id="VLLN01000001">
    <property type="protein sequence ID" value="TWJ33521.1"/>
    <property type="molecule type" value="Genomic_DNA"/>
</dbReference>
<dbReference type="GO" id="GO:0009055">
    <property type="term" value="F:electron transfer activity"/>
    <property type="evidence" value="ECO:0007669"/>
    <property type="project" value="InterPro"/>
</dbReference>
<gene>
    <name evidence="2" type="ORF">JN12_00195</name>
</gene>
<dbReference type="Gene3D" id="1.10.760.10">
    <property type="entry name" value="Cytochrome c-like domain"/>
    <property type="match status" value="1"/>
</dbReference>
<keyword evidence="1" id="KW-0732">Signal</keyword>
<evidence type="ECO:0008006" key="4">
    <source>
        <dbReference type="Google" id="ProtNLM"/>
    </source>
</evidence>
<dbReference type="GO" id="GO:0020037">
    <property type="term" value="F:heme binding"/>
    <property type="evidence" value="ECO:0007669"/>
    <property type="project" value="InterPro"/>
</dbReference>
<feature type="chain" id="PRO_5021792630" description="Cytochrome c domain-containing protein" evidence="1">
    <location>
        <begin position="22"/>
        <end position="99"/>
    </location>
</feature>
<dbReference type="AlphaFoldDB" id="A0A562WT91"/>
<protein>
    <recommendedName>
        <fullName evidence="4">Cytochrome c domain-containing protein</fullName>
    </recommendedName>
</protein>